<dbReference type="EMBL" id="CT573071">
    <property type="protein sequence ID" value="CAJ74762.1"/>
    <property type="molecule type" value="Genomic_DNA"/>
</dbReference>
<name>Q1Q431_KUEST</name>
<proteinExistence type="predicted"/>
<evidence type="ECO:0000256" key="1">
    <source>
        <dbReference type="SAM" id="MobiDB-lite"/>
    </source>
</evidence>
<gene>
    <name evidence="3" type="ORF">KsCSTR_24980</name>
    <name evidence="2" type="ORF">kuste3999</name>
</gene>
<evidence type="ECO:0000313" key="4">
    <source>
        <dbReference type="Proteomes" id="UP000501926"/>
    </source>
</evidence>
<feature type="region of interest" description="Disordered" evidence="1">
    <location>
        <begin position="1"/>
        <end position="20"/>
    </location>
</feature>
<evidence type="ECO:0000313" key="3">
    <source>
        <dbReference type="EMBL" id="QII11877.1"/>
    </source>
</evidence>
<accession>Q1Q431</accession>
<dbReference type="Proteomes" id="UP000501926">
    <property type="component" value="Chromosome"/>
</dbReference>
<reference evidence="3 4" key="3">
    <citation type="submission" date="2020-02" db="EMBL/GenBank/DDBJ databases">
        <title>Newly sequenced genome of strain CSTR1 showed variability in Candidatus Kuenenia stuttgartiensis genomes.</title>
        <authorList>
            <person name="Ding C."/>
            <person name="Adrian L."/>
        </authorList>
    </citation>
    <scope>NUCLEOTIDE SEQUENCE [LARGE SCALE GENOMIC DNA]</scope>
    <source>
        <strain evidence="3 4">CSTR1</strain>
    </source>
</reference>
<sequence length="67" mass="7957">MQNEVKALEREEKSANTRKDYEKAKEYMPILKSKKSMSMNRIRNVKQTAAAKRRLLQCRILLKSYPL</sequence>
<reference evidence="2" key="2">
    <citation type="submission" date="2006-01" db="EMBL/GenBank/DDBJ databases">
        <authorList>
            <person name="Genoscope"/>
        </authorList>
    </citation>
    <scope>NUCLEOTIDE SEQUENCE</scope>
</reference>
<organism evidence="2">
    <name type="scientific">Kuenenia stuttgartiensis</name>
    <dbReference type="NCBI Taxonomy" id="174633"/>
    <lineage>
        <taxon>Bacteria</taxon>
        <taxon>Pseudomonadati</taxon>
        <taxon>Planctomycetota</taxon>
        <taxon>Candidatus Brocadiia</taxon>
        <taxon>Candidatus Brocadiales</taxon>
        <taxon>Candidatus Brocadiaceae</taxon>
        <taxon>Candidatus Kuenenia</taxon>
    </lineage>
</organism>
<protein>
    <submittedName>
        <fullName evidence="2">Uncharacterized protein</fullName>
    </submittedName>
</protein>
<dbReference type="EMBL" id="CP049055">
    <property type="protein sequence ID" value="QII11877.1"/>
    <property type="molecule type" value="Genomic_DNA"/>
</dbReference>
<dbReference type="AlphaFoldDB" id="Q1Q431"/>
<evidence type="ECO:0000313" key="2">
    <source>
        <dbReference type="EMBL" id="CAJ74762.1"/>
    </source>
</evidence>
<reference evidence="2" key="1">
    <citation type="journal article" date="2006" name="Nature">
        <title>Deciphering the evolution and metabolism of an anammox bacterium from a community genome.</title>
        <authorList>
            <person name="Strous M."/>
            <person name="Pelletier E."/>
            <person name="Mangenot S."/>
            <person name="Rattei T."/>
            <person name="Lehner A."/>
            <person name="Taylor M.W."/>
            <person name="Horn M."/>
            <person name="Daims H."/>
            <person name="Bartol-Mavel D."/>
            <person name="Wincker P."/>
            <person name="Barbe V."/>
            <person name="Fonknechten N."/>
            <person name="Vallenet D."/>
            <person name="Segurens B."/>
            <person name="Schenowitz-Truong C."/>
            <person name="Medigue C."/>
            <person name="Collingro A."/>
            <person name="Snel B."/>
            <person name="Dutilh B.E."/>
            <person name="OpDenCamp H.J.M."/>
            <person name="vanDerDrift C."/>
            <person name="Cirpus I."/>
            <person name="vanDePas-Schoonen K.T."/>
            <person name="Harhangi H.R."/>
            <person name="vanNiftrik L."/>
            <person name="Schmid M."/>
            <person name="Keltjens J."/>
            <person name="vanDeVossenberg J."/>
            <person name="Kartal B."/>
            <person name="Meier H."/>
            <person name="Frishman D."/>
            <person name="Huynen M.A."/>
            <person name="Mewes H."/>
            <person name="Weissenbach J."/>
            <person name="Jetten M.S.M."/>
            <person name="Wagner M."/>
            <person name="LePaslier D."/>
        </authorList>
    </citation>
    <scope>NUCLEOTIDE SEQUENCE</scope>
</reference>